<evidence type="ECO:0000256" key="2">
    <source>
        <dbReference type="ARBA" id="ARBA00022980"/>
    </source>
</evidence>
<dbReference type="InterPro" id="IPR001854">
    <property type="entry name" value="Ribosomal_uL29"/>
</dbReference>
<dbReference type="Gene3D" id="1.10.287.310">
    <property type="match status" value="1"/>
</dbReference>
<dbReference type="Proteomes" id="UP001597282">
    <property type="component" value="Unassembled WGS sequence"/>
</dbReference>
<dbReference type="Pfam" id="PF00831">
    <property type="entry name" value="Ribosomal_L29"/>
    <property type="match status" value="1"/>
</dbReference>
<dbReference type="RefSeq" id="WP_380166910.1">
    <property type="nucleotide sequence ID" value="NZ_JBHTNU010000019.1"/>
</dbReference>
<accession>A0ABW4CE36</accession>
<comment type="caution">
    <text evidence="6">The sequence shown here is derived from an EMBL/GenBank/DDBJ whole genome shotgun (WGS) entry which is preliminary data.</text>
</comment>
<dbReference type="PANTHER" id="PTHR10916:SF0">
    <property type="entry name" value="LARGE RIBOSOMAL SUBUNIT PROTEIN UL29C"/>
    <property type="match status" value="1"/>
</dbReference>
<dbReference type="SUPFAM" id="SSF46561">
    <property type="entry name" value="Ribosomal protein L29 (L29p)"/>
    <property type="match status" value="1"/>
</dbReference>
<organism evidence="6 7">
    <name type="scientific">Kroppenstedtia sanguinis</name>
    <dbReference type="NCBI Taxonomy" id="1380684"/>
    <lineage>
        <taxon>Bacteria</taxon>
        <taxon>Bacillati</taxon>
        <taxon>Bacillota</taxon>
        <taxon>Bacilli</taxon>
        <taxon>Bacillales</taxon>
        <taxon>Thermoactinomycetaceae</taxon>
        <taxon>Kroppenstedtia</taxon>
    </lineage>
</organism>
<gene>
    <name evidence="5 6" type="primary">rpmC</name>
    <name evidence="6" type="ORF">ACFQ4Y_15000</name>
</gene>
<evidence type="ECO:0000256" key="3">
    <source>
        <dbReference type="ARBA" id="ARBA00023274"/>
    </source>
</evidence>
<dbReference type="GO" id="GO:0005840">
    <property type="term" value="C:ribosome"/>
    <property type="evidence" value="ECO:0007669"/>
    <property type="project" value="UniProtKB-KW"/>
</dbReference>
<comment type="similarity">
    <text evidence="1 5">Belongs to the universal ribosomal protein uL29 family.</text>
</comment>
<dbReference type="PANTHER" id="PTHR10916">
    <property type="entry name" value="60S RIBOSOMAL PROTEIN L35/50S RIBOSOMAL PROTEIN L29"/>
    <property type="match status" value="1"/>
</dbReference>
<name>A0ABW4CE36_9BACL</name>
<dbReference type="InterPro" id="IPR050063">
    <property type="entry name" value="Ribosomal_protein_uL29"/>
</dbReference>
<keyword evidence="7" id="KW-1185">Reference proteome</keyword>
<evidence type="ECO:0000256" key="1">
    <source>
        <dbReference type="ARBA" id="ARBA00009254"/>
    </source>
</evidence>
<evidence type="ECO:0000313" key="7">
    <source>
        <dbReference type="Proteomes" id="UP001597282"/>
    </source>
</evidence>
<dbReference type="CDD" id="cd00427">
    <property type="entry name" value="Ribosomal_L29_HIP"/>
    <property type="match status" value="1"/>
</dbReference>
<protein>
    <recommendedName>
        <fullName evidence="4 5">Large ribosomal subunit protein uL29</fullName>
    </recommendedName>
</protein>
<dbReference type="HAMAP" id="MF_00374">
    <property type="entry name" value="Ribosomal_uL29"/>
    <property type="match status" value="1"/>
</dbReference>
<evidence type="ECO:0000256" key="4">
    <source>
        <dbReference type="ARBA" id="ARBA00035204"/>
    </source>
</evidence>
<dbReference type="NCBIfam" id="TIGR00012">
    <property type="entry name" value="L29"/>
    <property type="match status" value="1"/>
</dbReference>
<evidence type="ECO:0000313" key="6">
    <source>
        <dbReference type="EMBL" id="MFD1428214.1"/>
    </source>
</evidence>
<keyword evidence="3 5" id="KW-0687">Ribonucleoprotein</keyword>
<keyword evidence="2 5" id="KW-0689">Ribosomal protein</keyword>
<proteinExistence type="inferred from homology"/>
<sequence length="70" mass="8141">MKAKELVEMTTAEIDQKLASLKEELFNLRFQSATGQLDNTARIRQVRKDIARCKTVVHERELGIERRKQA</sequence>
<dbReference type="InterPro" id="IPR036049">
    <property type="entry name" value="Ribosomal_uL29_sf"/>
</dbReference>
<evidence type="ECO:0000256" key="5">
    <source>
        <dbReference type="HAMAP-Rule" id="MF_00374"/>
    </source>
</evidence>
<dbReference type="EMBL" id="JBHTNU010000019">
    <property type="protein sequence ID" value="MFD1428214.1"/>
    <property type="molecule type" value="Genomic_DNA"/>
</dbReference>
<reference evidence="7" key="1">
    <citation type="journal article" date="2019" name="Int. J. Syst. Evol. Microbiol.">
        <title>The Global Catalogue of Microorganisms (GCM) 10K type strain sequencing project: providing services to taxonomists for standard genome sequencing and annotation.</title>
        <authorList>
            <consortium name="The Broad Institute Genomics Platform"/>
            <consortium name="The Broad Institute Genome Sequencing Center for Infectious Disease"/>
            <person name="Wu L."/>
            <person name="Ma J."/>
        </authorList>
    </citation>
    <scope>NUCLEOTIDE SEQUENCE [LARGE SCALE GENOMIC DNA]</scope>
    <source>
        <strain evidence="7">S1</strain>
    </source>
</reference>